<accession>A0A1T4NU84</accession>
<name>A0A1T4NU84_9FIRM</name>
<gene>
    <name evidence="2" type="ORF">SAMN02745114_01701</name>
</gene>
<organism evidence="2 3">
    <name type="scientific">Eubacterium coprostanoligenes</name>
    <dbReference type="NCBI Taxonomy" id="290054"/>
    <lineage>
        <taxon>Bacteria</taxon>
        <taxon>Bacillati</taxon>
        <taxon>Bacillota</taxon>
        <taxon>Clostridia</taxon>
        <taxon>Eubacteriales</taxon>
        <taxon>Eubacteriaceae</taxon>
        <taxon>Eubacterium</taxon>
    </lineage>
</organism>
<dbReference type="EMBL" id="FUWW01000031">
    <property type="protein sequence ID" value="SJZ82819.1"/>
    <property type="molecule type" value="Genomic_DNA"/>
</dbReference>
<feature type="transmembrane region" description="Helical" evidence="1">
    <location>
        <begin position="69"/>
        <end position="86"/>
    </location>
</feature>
<dbReference type="Proteomes" id="UP000190657">
    <property type="component" value="Unassembled WGS sequence"/>
</dbReference>
<evidence type="ECO:0000256" key="1">
    <source>
        <dbReference type="SAM" id="Phobius"/>
    </source>
</evidence>
<dbReference type="InterPro" id="IPR014535">
    <property type="entry name" value="Hpre_diP_synt_I"/>
</dbReference>
<keyword evidence="3" id="KW-1185">Reference proteome</keyword>
<evidence type="ECO:0000313" key="2">
    <source>
        <dbReference type="EMBL" id="SJZ82819.1"/>
    </source>
</evidence>
<evidence type="ECO:0000313" key="3">
    <source>
        <dbReference type="Proteomes" id="UP000190657"/>
    </source>
</evidence>
<feature type="transmembrane region" description="Helical" evidence="1">
    <location>
        <begin position="93"/>
        <end position="115"/>
    </location>
</feature>
<proteinExistence type="predicted"/>
<dbReference type="PIRSF" id="PIRSF027391">
    <property type="entry name" value="Hpre_diP_synt_I"/>
    <property type="match status" value="1"/>
</dbReference>
<feature type="transmembrane region" description="Helical" evidence="1">
    <location>
        <begin position="121"/>
        <end position="142"/>
    </location>
</feature>
<protein>
    <submittedName>
        <fullName evidence="2">Heptaprenyl diphosphate synthase</fullName>
    </submittedName>
</protein>
<keyword evidence="1" id="KW-0812">Transmembrane</keyword>
<reference evidence="3" key="1">
    <citation type="submission" date="2017-02" db="EMBL/GenBank/DDBJ databases">
        <authorList>
            <person name="Varghese N."/>
            <person name="Submissions S."/>
        </authorList>
    </citation>
    <scope>NUCLEOTIDE SEQUENCE [LARGE SCALE GENOMIC DNA]</scope>
    <source>
        <strain evidence="3">ATCC 51222</strain>
    </source>
</reference>
<dbReference type="AlphaFoldDB" id="A0A1T4NU84"/>
<dbReference type="STRING" id="290054.SAMN02745114_01701"/>
<keyword evidence="1" id="KW-0472">Membrane</keyword>
<dbReference type="InterPro" id="IPR010898">
    <property type="entry name" value="Hpre_diP_synth_I"/>
</dbReference>
<keyword evidence="1" id="KW-1133">Transmembrane helix</keyword>
<dbReference type="Gene3D" id="1.10.1760.20">
    <property type="match status" value="1"/>
</dbReference>
<sequence length="157" mass="16973">MMIALALVFSYLESFIPINLLIPIPGVKLGFANIVVVFALYMMKPVDAIIIGVLRVLLSGLLFGNPMTIAYSLVGCFLSWLVMTLLKNTKLSIVGVSMLGGIMHNIGQLIVAVVLTSTVRIAYYLPVLLVSGMVTGLVMGYASKLVIDRISKIKKNV</sequence>
<dbReference type="Pfam" id="PF07456">
    <property type="entry name" value="Hpre_diP_synt_I"/>
    <property type="match status" value="1"/>
</dbReference>